<gene>
    <name evidence="2" type="ORF">NDU88_008899</name>
</gene>
<name>A0AAV7QTV2_PLEWA</name>
<comment type="caution">
    <text evidence="2">The sequence shown here is derived from an EMBL/GenBank/DDBJ whole genome shotgun (WGS) entry which is preliminary data.</text>
</comment>
<evidence type="ECO:0000313" key="3">
    <source>
        <dbReference type="Proteomes" id="UP001066276"/>
    </source>
</evidence>
<feature type="region of interest" description="Disordered" evidence="1">
    <location>
        <begin position="1"/>
        <end position="58"/>
    </location>
</feature>
<organism evidence="2 3">
    <name type="scientific">Pleurodeles waltl</name>
    <name type="common">Iberian ribbed newt</name>
    <dbReference type="NCBI Taxonomy" id="8319"/>
    <lineage>
        <taxon>Eukaryota</taxon>
        <taxon>Metazoa</taxon>
        <taxon>Chordata</taxon>
        <taxon>Craniata</taxon>
        <taxon>Vertebrata</taxon>
        <taxon>Euteleostomi</taxon>
        <taxon>Amphibia</taxon>
        <taxon>Batrachia</taxon>
        <taxon>Caudata</taxon>
        <taxon>Salamandroidea</taxon>
        <taxon>Salamandridae</taxon>
        <taxon>Pleurodelinae</taxon>
        <taxon>Pleurodeles</taxon>
    </lineage>
</organism>
<dbReference type="Proteomes" id="UP001066276">
    <property type="component" value="Chromosome 6"/>
</dbReference>
<reference evidence="2" key="1">
    <citation type="journal article" date="2022" name="bioRxiv">
        <title>Sequencing and chromosome-scale assembly of the giantPleurodeles waltlgenome.</title>
        <authorList>
            <person name="Brown T."/>
            <person name="Elewa A."/>
            <person name="Iarovenko S."/>
            <person name="Subramanian E."/>
            <person name="Araus A.J."/>
            <person name="Petzold A."/>
            <person name="Susuki M."/>
            <person name="Suzuki K.-i.T."/>
            <person name="Hayashi T."/>
            <person name="Toyoda A."/>
            <person name="Oliveira C."/>
            <person name="Osipova E."/>
            <person name="Leigh N.D."/>
            <person name="Simon A."/>
            <person name="Yun M.H."/>
        </authorList>
    </citation>
    <scope>NUCLEOTIDE SEQUENCE</scope>
    <source>
        <strain evidence="2">20211129_DDA</strain>
        <tissue evidence="2">Liver</tissue>
    </source>
</reference>
<dbReference type="AlphaFoldDB" id="A0AAV7QTV2"/>
<protein>
    <submittedName>
        <fullName evidence="2">Uncharacterized protein</fullName>
    </submittedName>
</protein>
<accession>A0AAV7QTV2</accession>
<sequence length="121" mass="13360">MPQLVRGPGMDRDADPALSRADRRSWLPIPASRYGETPHHTPTRLPLGTQHCPEERPRGTTLRHSLGWLCSAPTSWNQGSYGCSLCALFMLPTPLRGQVEARLEDPLLIEGSDPRSAAVHQ</sequence>
<proteinExistence type="predicted"/>
<dbReference type="EMBL" id="JANPWB010000010">
    <property type="protein sequence ID" value="KAJ1142585.1"/>
    <property type="molecule type" value="Genomic_DNA"/>
</dbReference>
<keyword evidence="3" id="KW-1185">Reference proteome</keyword>
<evidence type="ECO:0000256" key="1">
    <source>
        <dbReference type="SAM" id="MobiDB-lite"/>
    </source>
</evidence>
<evidence type="ECO:0000313" key="2">
    <source>
        <dbReference type="EMBL" id="KAJ1142585.1"/>
    </source>
</evidence>
<feature type="compositionally biased region" description="Basic and acidic residues" evidence="1">
    <location>
        <begin position="9"/>
        <end position="25"/>
    </location>
</feature>